<dbReference type="PANTHER" id="PTHR47756">
    <property type="entry name" value="BLL6612 PROTEIN-RELATED"/>
    <property type="match status" value="1"/>
</dbReference>
<sequence length="411" mass="47713">MNITREVDHLYREYSGMLVSSLVAYFEINNLQVAEDIVQDTFISALKNWQINGMPHSPKAWLFKVCKNKCINELRKKTVSLNITSDQTQESPEIWLPNELRDSQLRLLFATCHPDFSTKAQIILTLKTVASFKENEIAVGLGMTREAVKKILTRTRAYIKNNNLLLKVPFRLQSKLRLTIVHQVLYLIFNEGYKASSGNNIIRKDLCLQAMRLVRLLLDSPQLNTADTHALFSLMLFNVARFNSRTSEEGEMIELKDQDRTLWDHQLIMTGVKHLNIANLAIQQVISRYHLEAGIASIHCLAKNFEQTNWNRILMLYRQLKKMYNSPFIQLNYCIALHYHGDSEMALELLNKIDGLEYNLSYLCTKAMLYKHLNQHQRAIDYYLEALNAAQIPTEKHSIQKKLDKLKTWNP</sequence>
<dbReference type="InterPro" id="IPR000838">
    <property type="entry name" value="RNA_pol_sigma70_ECF_CS"/>
</dbReference>
<evidence type="ECO:0000313" key="5">
    <source>
        <dbReference type="Proteomes" id="UP000659388"/>
    </source>
</evidence>
<evidence type="ECO:0000259" key="3">
    <source>
        <dbReference type="Pfam" id="PF20239"/>
    </source>
</evidence>
<keyword evidence="1" id="KW-0238">DNA-binding</keyword>
<dbReference type="NCBIfam" id="TIGR02937">
    <property type="entry name" value="sigma70-ECF"/>
    <property type="match status" value="1"/>
</dbReference>
<evidence type="ECO:0000313" key="4">
    <source>
        <dbReference type="EMBL" id="MBL3655234.1"/>
    </source>
</evidence>
<comment type="caution">
    <text evidence="4">The sequence shown here is derived from an EMBL/GenBank/DDBJ whole genome shotgun (WGS) entry which is preliminary data.</text>
</comment>
<comment type="similarity">
    <text evidence="1">Belongs to the sigma-70 factor family. ECF subfamily.</text>
</comment>
<keyword evidence="1" id="KW-0731">Sigma factor</keyword>
<dbReference type="InterPro" id="IPR013324">
    <property type="entry name" value="RNA_pol_sigma_r3/r4-like"/>
</dbReference>
<evidence type="ECO:0000259" key="2">
    <source>
        <dbReference type="Pfam" id="PF04542"/>
    </source>
</evidence>
<dbReference type="Pfam" id="PF20239">
    <property type="entry name" value="DUF6596"/>
    <property type="match status" value="1"/>
</dbReference>
<accession>A0A937F6N1</accession>
<organism evidence="4 5">
    <name type="scientific">Fulvivirga sediminis</name>
    <dbReference type="NCBI Taxonomy" id="2803949"/>
    <lineage>
        <taxon>Bacteria</taxon>
        <taxon>Pseudomonadati</taxon>
        <taxon>Bacteroidota</taxon>
        <taxon>Cytophagia</taxon>
        <taxon>Cytophagales</taxon>
        <taxon>Fulvivirgaceae</taxon>
        <taxon>Fulvivirga</taxon>
    </lineage>
</organism>
<dbReference type="EMBL" id="JAESIY010000002">
    <property type="protein sequence ID" value="MBL3655234.1"/>
    <property type="molecule type" value="Genomic_DNA"/>
</dbReference>
<dbReference type="GO" id="GO:0006352">
    <property type="term" value="P:DNA-templated transcription initiation"/>
    <property type="evidence" value="ECO:0007669"/>
    <property type="project" value="InterPro"/>
</dbReference>
<dbReference type="Gene3D" id="1.25.40.10">
    <property type="entry name" value="Tetratricopeptide repeat domain"/>
    <property type="match status" value="1"/>
</dbReference>
<reference evidence="4" key="1">
    <citation type="submission" date="2021-01" db="EMBL/GenBank/DDBJ databases">
        <title>Fulvivirga kasyanovii gen. nov., sp nov., a novel member of the phylum Bacteroidetes isolated from seawater in a mussel farm.</title>
        <authorList>
            <person name="Zhao L.-H."/>
            <person name="Wang Z.-J."/>
        </authorList>
    </citation>
    <scope>NUCLEOTIDE SEQUENCE</scope>
    <source>
        <strain evidence="4">2943</strain>
    </source>
</reference>
<dbReference type="InterPro" id="IPR011990">
    <property type="entry name" value="TPR-like_helical_dom_sf"/>
</dbReference>
<dbReference type="SUPFAM" id="SSF88946">
    <property type="entry name" value="Sigma2 domain of RNA polymerase sigma factors"/>
    <property type="match status" value="1"/>
</dbReference>
<dbReference type="PROSITE" id="PS01063">
    <property type="entry name" value="SIGMA70_ECF"/>
    <property type="match status" value="1"/>
</dbReference>
<dbReference type="InterPro" id="IPR007627">
    <property type="entry name" value="RNA_pol_sigma70_r2"/>
</dbReference>
<keyword evidence="5" id="KW-1185">Reference proteome</keyword>
<dbReference type="GO" id="GO:0016987">
    <property type="term" value="F:sigma factor activity"/>
    <property type="evidence" value="ECO:0007669"/>
    <property type="project" value="UniProtKB-KW"/>
</dbReference>
<name>A0A937F6N1_9BACT</name>
<dbReference type="Proteomes" id="UP000659388">
    <property type="component" value="Unassembled WGS sequence"/>
</dbReference>
<dbReference type="InterPro" id="IPR014284">
    <property type="entry name" value="RNA_pol_sigma-70_dom"/>
</dbReference>
<dbReference type="AlphaFoldDB" id="A0A937F6N1"/>
<dbReference type="SUPFAM" id="SSF88659">
    <property type="entry name" value="Sigma3 and sigma4 domains of RNA polymerase sigma factors"/>
    <property type="match status" value="1"/>
</dbReference>
<gene>
    <name evidence="4" type="ORF">JL102_03775</name>
</gene>
<evidence type="ECO:0000256" key="1">
    <source>
        <dbReference type="RuleBase" id="RU000716"/>
    </source>
</evidence>
<proteinExistence type="inferred from homology"/>
<dbReference type="SUPFAM" id="SSF48452">
    <property type="entry name" value="TPR-like"/>
    <property type="match status" value="1"/>
</dbReference>
<dbReference type="PANTHER" id="PTHR47756:SF2">
    <property type="entry name" value="BLL6612 PROTEIN"/>
    <property type="match status" value="1"/>
</dbReference>
<protein>
    <recommendedName>
        <fullName evidence="1">RNA polymerase sigma factor</fullName>
    </recommendedName>
</protein>
<dbReference type="Gene3D" id="1.10.1740.10">
    <property type="match status" value="1"/>
</dbReference>
<feature type="domain" description="DUF6596" evidence="3">
    <location>
        <begin position="177"/>
        <end position="278"/>
    </location>
</feature>
<dbReference type="InterPro" id="IPR046531">
    <property type="entry name" value="DUF6596"/>
</dbReference>
<dbReference type="InterPro" id="IPR013325">
    <property type="entry name" value="RNA_pol_sigma_r2"/>
</dbReference>
<dbReference type="GO" id="GO:0003677">
    <property type="term" value="F:DNA binding"/>
    <property type="evidence" value="ECO:0007669"/>
    <property type="project" value="UniProtKB-KW"/>
</dbReference>
<dbReference type="RefSeq" id="WP_202242727.1">
    <property type="nucleotide sequence ID" value="NZ_JAESIY010000002.1"/>
</dbReference>
<dbReference type="Pfam" id="PF04542">
    <property type="entry name" value="Sigma70_r2"/>
    <property type="match status" value="1"/>
</dbReference>
<keyword evidence="1" id="KW-0805">Transcription regulation</keyword>
<keyword evidence="1" id="KW-0804">Transcription</keyword>
<feature type="domain" description="RNA polymerase sigma-70 region 2" evidence="2">
    <location>
        <begin position="10"/>
        <end position="77"/>
    </location>
</feature>